<organism evidence="4 5">
    <name type="scientific">Pocillopora damicornis</name>
    <name type="common">Cauliflower coral</name>
    <name type="synonym">Millepora damicornis</name>
    <dbReference type="NCBI Taxonomy" id="46731"/>
    <lineage>
        <taxon>Eukaryota</taxon>
        <taxon>Metazoa</taxon>
        <taxon>Cnidaria</taxon>
        <taxon>Anthozoa</taxon>
        <taxon>Hexacorallia</taxon>
        <taxon>Scleractinia</taxon>
        <taxon>Astrocoeniina</taxon>
        <taxon>Pocilloporidae</taxon>
        <taxon>Pocillopora</taxon>
    </lineage>
</organism>
<name>A0A3M6TBH3_POCDA</name>
<proteinExistence type="predicted"/>
<evidence type="ECO:0000313" key="5">
    <source>
        <dbReference type="Proteomes" id="UP000275408"/>
    </source>
</evidence>
<feature type="signal peptide" evidence="3">
    <location>
        <begin position="1"/>
        <end position="31"/>
    </location>
</feature>
<dbReference type="Proteomes" id="UP000275408">
    <property type="component" value="Unassembled WGS sequence"/>
</dbReference>
<evidence type="ECO:0000256" key="3">
    <source>
        <dbReference type="SAM" id="SignalP"/>
    </source>
</evidence>
<feature type="compositionally biased region" description="Polar residues" evidence="1">
    <location>
        <begin position="251"/>
        <end position="278"/>
    </location>
</feature>
<accession>A0A3M6TBH3</accession>
<keyword evidence="2" id="KW-0472">Membrane</keyword>
<feature type="chain" id="PRO_5018032273" evidence="3">
    <location>
        <begin position="32"/>
        <end position="747"/>
    </location>
</feature>
<keyword evidence="5" id="KW-1185">Reference proteome</keyword>
<evidence type="ECO:0000256" key="2">
    <source>
        <dbReference type="SAM" id="Phobius"/>
    </source>
</evidence>
<comment type="caution">
    <text evidence="4">The sequence shown here is derived from an EMBL/GenBank/DDBJ whole genome shotgun (WGS) entry which is preliminary data.</text>
</comment>
<protein>
    <submittedName>
        <fullName evidence="4">Uncharacterized protein</fullName>
    </submittedName>
</protein>
<keyword evidence="2" id="KW-1133">Transmembrane helix</keyword>
<feature type="region of interest" description="Disordered" evidence="1">
    <location>
        <begin position="251"/>
        <end position="290"/>
    </location>
</feature>
<dbReference type="EMBL" id="RCHS01003951">
    <property type="protein sequence ID" value="RMX38730.1"/>
    <property type="molecule type" value="Genomic_DNA"/>
</dbReference>
<feature type="transmembrane region" description="Helical" evidence="2">
    <location>
        <begin position="166"/>
        <end position="189"/>
    </location>
</feature>
<evidence type="ECO:0000313" key="4">
    <source>
        <dbReference type="EMBL" id="RMX38730.1"/>
    </source>
</evidence>
<keyword evidence="2" id="KW-0812">Transmembrane</keyword>
<reference evidence="4 5" key="1">
    <citation type="journal article" date="2018" name="Sci. Rep.">
        <title>Comparative analysis of the Pocillopora damicornis genome highlights role of immune system in coral evolution.</title>
        <authorList>
            <person name="Cunning R."/>
            <person name="Bay R.A."/>
            <person name="Gillette P."/>
            <person name="Baker A.C."/>
            <person name="Traylor-Knowles N."/>
        </authorList>
    </citation>
    <scope>NUCLEOTIDE SEQUENCE [LARGE SCALE GENOMIC DNA]</scope>
    <source>
        <strain evidence="4">RSMAS</strain>
        <tissue evidence="4">Whole animal</tissue>
    </source>
</reference>
<gene>
    <name evidence="4" type="ORF">pdam_00012460</name>
</gene>
<dbReference type="AlphaFoldDB" id="A0A3M6TBH3"/>
<sequence length="747" mass="85277">MLIEKMAFRVVSDLLLLCLLQILNDFNGIYGSPNRRLQRSKSFNGNLPYHENSILHENLFGQREQIRESSLVGKTAGKSQQMEDLFKLKDNRDGNSPINLKKLLNRVYLEGKSTKKVYSSQESTPSYAQSVRRFNKDYVFRAVVYDDNSNAYAVAYSPKEHSETNWYITSVAGAVILVVVVALCVHLPWGCLWRRQRSEHDVSCPITDSEKRICGKCMLHRDATKTMTYSEKPHQASVTMATSDRHYRASSGNLYSQNSLPHNNKQSGKLNQAKSKVSSLFKGSHGSHSYEPAKYRYKRLRATEKEQSQHTNYEPEWTSIGAFLNRRPSTYGSTRESKEKFVDRYGRRSRDSLDADDEVVEYALKLRPRRRQMIELQEFPLGFSKSYLNIDLESDPGVVFDPCRDQLFRKKTKASDRLTFSDSDLRKLSCMDKLGTYNDSENLFDGGKRRKSSLKTRSRKGKGNAKVVTFFPSNLSYDAQFVQIPPRNKMAETGEGEFEKRFIAPHREPHDGFKRVDTKATPSFNQTKAVYDDLAKIAGDTKDEFPFTDGQKAKIKEHAIDCDTHAQSFYMEAKRDEMLQARDCASSYVNYGCRSSTEVLTESKEKLPRDEENERDLTNNFDSFSSSFSDLRNNDLGYKPEPLAGLLSPVRRANPKGGSIKGIMTSQAAGDLVCVSSYVQPLSMRCSMKAVSMSNGCNIYQPQLDDTRPFQSNKSQSDFEQEVLFMEKTSCYDNLQQYPEKETRTES</sequence>
<dbReference type="OrthoDB" id="5955130at2759"/>
<evidence type="ECO:0000256" key="1">
    <source>
        <dbReference type="SAM" id="MobiDB-lite"/>
    </source>
</evidence>
<keyword evidence="3" id="KW-0732">Signal</keyword>